<reference evidence="2" key="1">
    <citation type="submission" date="2022-12" db="EMBL/GenBank/DDBJ databases">
        <title>Reference genome sequencing for broad-spectrum identification of bacterial and archaeal isolates by mass spectrometry.</title>
        <authorList>
            <person name="Sekiguchi Y."/>
            <person name="Tourlousse D.M."/>
        </authorList>
    </citation>
    <scope>NUCLEOTIDE SEQUENCE</scope>
    <source>
        <strain evidence="2">LLR39Z86</strain>
    </source>
</reference>
<organism evidence="2 3">
    <name type="scientific">Glycomyces algeriensis</name>
    <dbReference type="NCBI Taxonomy" id="256037"/>
    <lineage>
        <taxon>Bacteria</taxon>
        <taxon>Bacillati</taxon>
        <taxon>Actinomycetota</taxon>
        <taxon>Actinomycetes</taxon>
        <taxon>Glycomycetales</taxon>
        <taxon>Glycomycetaceae</taxon>
        <taxon>Glycomyces</taxon>
    </lineage>
</organism>
<sequence>MNDEPASADIKARIRELVLRNASPGRPQARGASCNERRDAFRGDAKRPRRYFGGSPPGGVSTQIWVTKPILRTRGWTETAIRDFLPGPERYKSNPHHMGARRPMPLWSAETVGRVEASAAWQAWLGRSLQRRRTSLEALRRSRDQGFLRRTAAVNAAVTAFQRADARRRG</sequence>
<dbReference type="AlphaFoldDB" id="A0A9W6GCR6"/>
<keyword evidence="3" id="KW-1185">Reference proteome</keyword>
<dbReference type="RefSeq" id="WP_270118080.1">
    <property type="nucleotide sequence ID" value="NZ_BAAAOL010000007.1"/>
</dbReference>
<evidence type="ECO:0000313" key="2">
    <source>
        <dbReference type="EMBL" id="GLI44516.1"/>
    </source>
</evidence>
<dbReference type="EMBL" id="BSDT01000001">
    <property type="protein sequence ID" value="GLI44516.1"/>
    <property type="molecule type" value="Genomic_DNA"/>
</dbReference>
<evidence type="ECO:0000313" key="3">
    <source>
        <dbReference type="Proteomes" id="UP001144313"/>
    </source>
</evidence>
<protein>
    <submittedName>
        <fullName evidence="2">Uncharacterized protein</fullName>
    </submittedName>
</protein>
<feature type="region of interest" description="Disordered" evidence="1">
    <location>
        <begin position="19"/>
        <end position="56"/>
    </location>
</feature>
<name>A0A9W6GCR6_9ACTN</name>
<accession>A0A9W6GCR6</accession>
<evidence type="ECO:0000256" key="1">
    <source>
        <dbReference type="SAM" id="MobiDB-lite"/>
    </source>
</evidence>
<proteinExistence type="predicted"/>
<comment type="caution">
    <text evidence="2">The sequence shown here is derived from an EMBL/GenBank/DDBJ whole genome shotgun (WGS) entry which is preliminary data.</text>
</comment>
<gene>
    <name evidence="2" type="ORF">GALLR39Z86_43660</name>
</gene>
<feature type="compositionally biased region" description="Basic and acidic residues" evidence="1">
    <location>
        <begin position="35"/>
        <end position="46"/>
    </location>
</feature>
<dbReference type="Proteomes" id="UP001144313">
    <property type="component" value="Unassembled WGS sequence"/>
</dbReference>